<dbReference type="EMBL" id="AP022839">
    <property type="protein sequence ID" value="BCA95562.1"/>
    <property type="molecule type" value="Genomic_DNA"/>
</dbReference>
<organism evidence="2 3">
    <name type="scientific">Legionella antarctica</name>
    <dbReference type="NCBI Taxonomy" id="2708020"/>
    <lineage>
        <taxon>Bacteria</taxon>
        <taxon>Pseudomonadati</taxon>
        <taxon>Pseudomonadota</taxon>
        <taxon>Gammaproteobacteria</taxon>
        <taxon>Legionellales</taxon>
        <taxon>Legionellaceae</taxon>
        <taxon>Legionella</taxon>
    </lineage>
</organism>
<dbReference type="AlphaFoldDB" id="A0A6F8T6A2"/>
<dbReference type="Gene3D" id="3.30.420.10">
    <property type="entry name" value="Ribonuclease H-like superfamily/Ribonuclease H"/>
    <property type="match status" value="1"/>
</dbReference>
<dbReference type="Proteomes" id="UP000502894">
    <property type="component" value="Chromosome"/>
</dbReference>
<evidence type="ECO:0000313" key="2">
    <source>
        <dbReference type="EMBL" id="BCA95562.1"/>
    </source>
</evidence>
<dbReference type="KEGG" id="lant:TUM19329_19230"/>
<proteinExistence type="predicted"/>
<reference evidence="2" key="1">
    <citation type="journal article" date="2020" name="Microbiol. Resour. Announc.">
        <title>Complete Genome Sequence of Novel Psychrotolerant Legionella Strain TUM19329, Isolated from Antarctic Lake Sediment.</title>
        <authorList>
            <person name="Shimada S."/>
            <person name="Nakai R."/>
            <person name="Aoki K."/>
            <person name="Shimoeda N."/>
            <person name="Ohno G."/>
            <person name="Miyazaki Y."/>
            <person name="Kudoh S."/>
            <person name="Imura S."/>
            <person name="Watanabe K."/>
            <person name="Ishii Y."/>
            <person name="Tateda K."/>
        </authorList>
    </citation>
    <scope>NUCLEOTIDE SEQUENCE [LARGE SCALE GENOMIC DNA]</scope>
    <source>
        <strain evidence="2">TUM19329</strain>
    </source>
</reference>
<dbReference type="PANTHER" id="PTHR46889:SF4">
    <property type="entry name" value="TRANSPOSASE INSO FOR INSERTION SEQUENCE ELEMENT IS911B-RELATED"/>
    <property type="match status" value="1"/>
</dbReference>
<dbReference type="NCBIfam" id="NF033516">
    <property type="entry name" value="transpos_IS3"/>
    <property type="match status" value="1"/>
</dbReference>
<dbReference type="Pfam" id="PF00665">
    <property type="entry name" value="rve"/>
    <property type="match status" value="1"/>
</dbReference>
<protein>
    <recommendedName>
        <fullName evidence="1">Integrase catalytic domain-containing protein</fullName>
    </recommendedName>
</protein>
<gene>
    <name evidence="2" type="ORF">TUM19329_19230</name>
</gene>
<dbReference type="InterPro" id="IPR012337">
    <property type="entry name" value="RNaseH-like_sf"/>
</dbReference>
<evidence type="ECO:0000313" key="3">
    <source>
        <dbReference type="Proteomes" id="UP000502894"/>
    </source>
</evidence>
<keyword evidence="3" id="KW-1185">Reference proteome</keyword>
<dbReference type="InterPro" id="IPR050900">
    <property type="entry name" value="Transposase_IS3/IS150/IS904"/>
</dbReference>
<evidence type="ECO:0000259" key="1">
    <source>
        <dbReference type="PROSITE" id="PS50994"/>
    </source>
</evidence>
<sequence length="197" mass="22927">MRIMGLVSVAPKPNTSKKNKEQKVYPYLLRGLVIDRPNQVWCTDITYVRMQGGFVYLVAIMDWYSRKVLSWKVSNSMDDDFCVSALESAIRLHGRPDIFNTDQGSQFTSKAFTDVLKDHDIKISMDGKGRWMDNVFIERLWRSVKYEDIYIKEYGTVLALRNGLRVYFKFYNDERPHQSFGIYTPSEVYAGLYEAAA</sequence>
<dbReference type="InterPro" id="IPR048020">
    <property type="entry name" value="Transpos_IS3"/>
</dbReference>
<name>A0A6F8T6A2_9GAMM</name>
<dbReference type="InterPro" id="IPR036397">
    <property type="entry name" value="RNaseH_sf"/>
</dbReference>
<accession>A0A6F8T6A2</accession>
<dbReference type="GO" id="GO:0003676">
    <property type="term" value="F:nucleic acid binding"/>
    <property type="evidence" value="ECO:0007669"/>
    <property type="project" value="InterPro"/>
</dbReference>
<dbReference type="PROSITE" id="PS50994">
    <property type="entry name" value="INTEGRASE"/>
    <property type="match status" value="1"/>
</dbReference>
<dbReference type="SUPFAM" id="SSF53098">
    <property type="entry name" value="Ribonuclease H-like"/>
    <property type="match status" value="1"/>
</dbReference>
<feature type="domain" description="Integrase catalytic" evidence="1">
    <location>
        <begin position="33"/>
        <end position="193"/>
    </location>
</feature>
<dbReference type="InterPro" id="IPR001584">
    <property type="entry name" value="Integrase_cat-core"/>
</dbReference>
<dbReference type="PANTHER" id="PTHR46889">
    <property type="entry name" value="TRANSPOSASE INSF FOR INSERTION SEQUENCE IS3B-RELATED"/>
    <property type="match status" value="1"/>
</dbReference>
<dbReference type="GO" id="GO:0015074">
    <property type="term" value="P:DNA integration"/>
    <property type="evidence" value="ECO:0007669"/>
    <property type="project" value="InterPro"/>
</dbReference>